<keyword evidence="3" id="KW-1185">Reference proteome</keyword>
<sequence>MIKRKITARLPKSAVPIWLTFLFALVLASSTARPVPSKPVPTINVPVGEQVSVRYAKGFSIKYTGPYKIVSIISPFEKKVDTIRYVLVQRGTPPPKGFAASQVIEIPLRKLVAMSSMHVGLAAFLGAEDLIVGLANLKYVSSPKVLRRIETGKIQEVGRDQTINEEQLITMQPDLLMAMGSPTARMDRYRTLRDAGIPVLINSEWVETTPLGRAEWVKLMAALLNKEKLVNQKFSQVENEYKRLSALTQKVSYKPSIISGMNAKDAWFVPDGDSYMTRFFLDAGGSYPWVNRRATGSLPLNFEAVYPIALKADYWLNVGMMSVDSKESVLARDARYADFKAFKQGRMYSYSKRVNAQGANDFWESGALNPQLVLADLIKILHPELLPKHELVYYRQLK</sequence>
<gene>
    <name evidence="2" type="ORF">M0L20_24880</name>
</gene>
<dbReference type="InterPro" id="IPR002491">
    <property type="entry name" value="ABC_transptr_periplasmic_BD"/>
</dbReference>
<dbReference type="Proteomes" id="UP001202180">
    <property type="component" value="Unassembled WGS sequence"/>
</dbReference>
<dbReference type="PANTHER" id="PTHR30535">
    <property type="entry name" value="VITAMIN B12-BINDING PROTEIN"/>
    <property type="match status" value="1"/>
</dbReference>
<feature type="domain" description="Fe/B12 periplasmic-binding" evidence="1">
    <location>
        <begin position="110"/>
        <end position="385"/>
    </location>
</feature>
<dbReference type="Pfam" id="PF01497">
    <property type="entry name" value="Peripla_BP_2"/>
    <property type="match status" value="1"/>
</dbReference>
<dbReference type="RefSeq" id="WP_248479814.1">
    <property type="nucleotide sequence ID" value="NZ_JALPRF010000006.1"/>
</dbReference>
<protein>
    <submittedName>
        <fullName evidence="2">ABC transporter substrate-binding protein</fullName>
    </submittedName>
</protein>
<evidence type="ECO:0000313" key="2">
    <source>
        <dbReference type="EMBL" id="MCK8495131.1"/>
    </source>
</evidence>
<reference evidence="2 3" key="1">
    <citation type="submission" date="2022-04" db="EMBL/GenBank/DDBJ databases">
        <title>Spirosoma sp. strain RP8 genome sequencing and assembly.</title>
        <authorList>
            <person name="Jung Y."/>
        </authorList>
    </citation>
    <scope>NUCLEOTIDE SEQUENCE [LARGE SCALE GENOMIC DNA]</scope>
    <source>
        <strain evidence="2 3">RP8</strain>
    </source>
</reference>
<name>A0ABT0HSH7_9BACT</name>
<accession>A0ABT0HSH7</accession>
<dbReference type="PROSITE" id="PS50983">
    <property type="entry name" value="FE_B12_PBP"/>
    <property type="match status" value="1"/>
</dbReference>
<evidence type="ECO:0000259" key="1">
    <source>
        <dbReference type="PROSITE" id="PS50983"/>
    </source>
</evidence>
<evidence type="ECO:0000313" key="3">
    <source>
        <dbReference type="Proteomes" id="UP001202180"/>
    </source>
</evidence>
<comment type="caution">
    <text evidence="2">The sequence shown here is derived from an EMBL/GenBank/DDBJ whole genome shotgun (WGS) entry which is preliminary data.</text>
</comment>
<proteinExistence type="predicted"/>
<dbReference type="Gene3D" id="3.40.50.1980">
    <property type="entry name" value="Nitrogenase molybdenum iron protein domain"/>
    <property type="match status" value="2"/>
</dbReference>
<dbReference type="PANTHER" id="PTHR30535:SF34">
    <property type="entry name" value="MOLYBDATE-BINDING PROTEIN MOLA"/>
    <property type="match status" value="1"/>
</dbReference>
<dbReference type="SUPFAM" id="SSF53807">
    <property type="entry name" value="Helical backbone' metal receptor"/>
    <property type="match status" value="1"/>
</dbReference>
<dbReference type="EMBL" id="JALPRF010000006">
    <property type="protein sequence ID" value="MCK8495131.1"/>
    <property type="molecule type" value="Genomic_DNA"/>
</dbReference>
<dbReference type="InterPro" id="IPR050902">
    <property type="entry name" value="ABC_Transporter_SBP"/>
</dbReference>
<organism evidence="2 3">
    <name type="scientific">Spirosoma liriopis</name>
    <dbReference type="NCBI Taxonomy" id="2937440"/>
    <lineage>
        <taxon>Bacteria</taxon>
        <taxon>Pseudomonadati</taxon>
        <taxon>Bacteroidota</taxon>
        <taxon>Cytophagia</taxon>
        <taxon>Cytophagales</taxon>
        <taxon>Cytophagaceae</taxon>
        <taxon>Spirosoma</taxon>
    </lineage>
</organism>